<feature type="transmembrane region" description="Helical" evidence="1">
    <location>
        <begin position="137"/>
        <end position="155"/>
    </location>
</feature>
<keyword evidence="3" id="KW-1185">Reference proteome</keyword>
<feature type="transmembrane region" description="Helical" evidence="1">
    <location>
        <begin position="81"/>
        <end position="100"/>
    </location>
</feature>
<feature type="transmembrane region" description="Helical" evidence="1">
    <location>
        <begin position="112"/>
        <end position="130"/>
    </location>
</feature>
<keyword evidence="1" id="KW-0472">Membrane</keyword>
<accession>A0ABZ1RB43</accession>
<proteinExistence type="predicted"/>
<feature type="transmembrane region" description="Helical" evidence="1">
    <location>
        <begin position="12"/>
        <end position="37"/>
    </location>
</feature>
<name>A0ABZ1RB43_9ACTN</name>
<feature type="transmembrane region" description="Helical" evidence="1">
    <location>
        <begin position="43"/>
        <end position="69"/>
    </location>
</feature>
<gene>
    <name evidence="2" type="ORF">OHT53_39750</name>
</gene>
<organism evidence="2 3">
    <name type="scientific">Streptomyces bobili</name>
    <dbReference type="NCBI Taxonomy" id="67280"/>
    <lineage>
        <taxon>Bacteria</taxon>
        <taxon>Bacillati</taxon>
        <taxon>Actinomycetota</taxon>
        <taxon>Actinomycetes</taxon>
        <taxon>Kitasatosporales</taxon>
        <taxon>Streptomycetaceae</taxon>
        <taxon>Streptomyces</taxon>
    </lineage>
</organism>
<evidence type="ECO:0000313" key="2">
    <source>
        <dbReference type="EMBL" id="WUN91817.1"/>
    </source>
</evidence>
<evidence type="ECO:0000256" key="1">
    <source>
        <dbReference type="SAM" id="Phobius"/>
    </source>
</evidence>
<protein>
    <submittedName>
        <fullName evidence="2">Uncharacterized protein</fullName>
    </submittedName>
</protein>
<dbReference type="GeneID" id="93767254"/>
<evidence type="ECO:0000313" key="3">
    <source>
        <dbReference type="Proteomes" id="UP001432071"/>
    </source>
</evidence>
<reference evidence="2" key="1">
    <citation type="submission" date="2022-10" db="EMBL/GenBank/DDBJ databases">
        <title>The complete genomes of actinobacterial strains from the NBC collection.</title>
        <authorList>
            <person name="Joergensen T.S."/>
            <person name="Alvarez Arevalo M."/>
            <person name="Sterndorff E.B."/>
            <person name="Faurdal D."/>
            <person name="Vuksanovic O."/>
            <person name="Mourched A.-S."/>
            <person name="Charusanti P."/>
            <person name="Shaw S."/>
            <person name="Blin K."/>
            <person name="Weber T."/>
        </authorList>
    </citation>
    <scope>NUCLEOTIDE SEQUENCE</scope>
    <source>
        <strain evidence="2">NBC_00302</strain>
    </source>
</reference>
<dbReference type="Proteomes" id="UP001432071">
    <property type="component" value="Chromosome"/>
</dbReference>
<keyword evidence="1" id="KW-0812">Transmembrane</keyword>
<sequence length="308" mass="32420">MTQREAREGAIGHLTAVWLVGCALTHVQSQAVLIALFSDVRELFGVVVGGCVAVGAVAVLAWFGSAVRTLVPLLQRPRGRWAWAAGVYTLGTVGAFGAAVVRYEIDHLENGLVLYLAGGTCYALAAALFLPSLRIRMGALGAATALTVGGMYAAWAAGQPPTLDEWITANGVERSLLRVGDPPPGYALNVMGASEDGFGADYEGPDSARVHLHVAPAGHDTRRVDARGCPVPFGDLILCTDDGGGRQLVTFAGSYAHQELRLRRGALVYTVTVEGSRTDLAAARHILSTLRPATDTELAGLVELPLRR</sequence>
<dbReference type="PROSITE" id="PS51257">
    <property type="entry name" value="PROKAR_LIPOPROTEIN"/>
    <property type="match status" value="1"/>
</dbReference>
<dbReference type="RefSeq" id="WP_328737551.1">
    <property type="nucleotide sequence ID" value="NZ_CP108038.1"/>
</dbReference>
<keyword evidence="1" id="KW-1133">Transmembrane helix</keyword>
<dbReference type="EMBL" id="CP108038">
    <property type="protein sequence ID" value="WUN91817.1"/>
    <property type="molecule type" value="Genomic_DNA"/>
</dbReference>